<dbReference type="Pfam" id="PF04233">
    <property type="entry name" value="Phage_Mu_F"/>
    <property type="match status" value="1"/>
</dbReference>
<feature type="domain" description="Phage head morphogenesis" evidence="1">
    <location>
        <begin position="160"/>
        <end position="267"/>
    </location>
</feature>
<dbReference type="Proteomes" id="UP000195729">
    <property type="component" value="Chromosome"/>
</dbReference>
<protein>
    <submittedName>
        <fullName evidence="2">Phage head morphogenesis protein</fullName>
    </submittedName>
</protein>
<dbReference type="OrthoDB" id="6909980at2"/>
<dbReference type="InterPro" id="IPR006528">
    <property type="entry name" value="Phage_head_morphogenesis_dom"/>
</dbReference>
<name>A0A1Y0LKL8_TATCI</name>
<evidence type="ECO:0000259" key="1">
    <source>
        <dbReference type="Pfam" id="PF04233"/>
    </source>
</evidence>
<dbReference type="Proteomes" id="UP000195814">
    <property type="component" value="Chromosome"/>
</dbReference>
<evidence type="ECO:0000313" key="2">
    <source>
        <dbReference type="EMBL" id="ARU94568.1"/>
    </source>
</evidence>
<dbReference type="EMBL" id="CP015579">
    <property type="protein sequence ID" value="ARU94568.1"/>
    <property type="molecule type" value="Genomic_DNA"/>
</dbReference>
<dbReference type="KEGG" id="tci:A7K98_12830"/>
<evidence type="ECO:0000313" key="4">
    <source>
        <dbReference type="Proteomes" id="UP000195729"/>
    </source>
</evidence>
<gene>
    <name evidence="2" type="ORF">A7K98_12830</name>
    <name evidence="3" type="ORF">A7K99_12820</name>
</gene>
<dbReference type="AlphaFoldDB" id="A0A1Y0LKL8"/>
<organism evidence="2 5">
    <name type="scientific">Tatumella citrea</name>
    <name type="common">Pantoea citrea</name>
    <dbReference type="NCBI Taxonomy" id="53336"/>
    <lineage>
        <taxon>Bacteria</taxon>
        <taxon>Pseudomonadati</taxon>
        <taxon>Pseudomonadota</taxon>
        <taxon>Gammaproteobacteria</taxon>
        <taxon>Enterobacterales</taxon>
        <taxon>Erwiniaceae</taxon>
        <taxon>Tatumella</taxon>
    </lineage>
</organism>
<sequence>MFNDIETRYLGIKTDLKSLFDLQLTGTEVQTNARQSYLACNNEDGPATLFQVNIGKYLYDMTAAKLASLLQSAQAILDKWLLQGGEQNVWAMGYVQEEYQRGTQMAVSNLSVQSAIYEQQVTLADRLSSPGVLNQIASAQVATYSDWKGISDKARADLSGVITDAVARGINPRETAQIVSKRLDVSMSSAKNIAQTEQVGALRNAQRTETVWSRDTLGLNTKMLHLSALKPTSRAWHVARHGHTYTPEEIEEWYSQNGNRYNCYCSQIPVILDDDGEIVNPGMVERLAKEREQWQSVSHKPKK</sequence>
<keyword evidence="4" id="KW-1185">Reference proteome</keyword>
<proteinExistence type="predicted"/>
<evidence type="ECO:0000313" key="3">
    <source>
        <dbReference type="EMBL" id="ARU98606.1"/>
    </source>
</evidence>
<accession>A0A1Y0LKL8</accession>
<evidence type="ECO:0000313" key="5">
    <source>
        <dbReference type="Proteomes" id="UP000195814"/>
    </source>
</evidence>
<dbReference type="EMBL" id="CP015581">
    <property type="protein sequence ID" value="ARU98606.1"/>
    <property type="molecule type" value="Genomic_DNA"/>
</dbReference>
<reference evidence="4 5" key="1">
    <citation type="submission" date="2016-05" db="EMBL/GenBank/DDBJ databases">
        <title>Complete genome sequence of two 2,5-diketo-D-glunonic acid producing strain Tatumella citrea.</title>
        <authorList>
            <person name="Duan C."/>
            <person name="Yang J."/>
            <person name="Yang S."/>
        </authorList>
    </citation>
    <scope>NUCLEOTIDE SEQUENCE [LARGE SCALE GENOMIC DNA]</scope>
    <source>
        <strain evidence="3 4">ATCC 39140</strain>
        <strain evidence="2 5">DSM 13699</strain>
    </source>
</reference>